<keyword evidence="3 4" id="KW-0326">Glycosidase</keyword>
<evidence type="ECO:0000256" key="4">
    <source>
        <dbReference type="RuleBase" id="RU361169"/>
    </source>
</evidence>
<dbReference type="InterPro" id="IPR006626">
    <property type="entry name" value="PbH1"/>
</dbReference>
<dbReference type="InterPro" id="IPR051801">
    <property type="entry name" value="GH28_Enzymes"/>
</dbReference>
<evidence type="ECO:0000313" key="6">
    <source>
        <dbReference type="EMBL" id="CAD7695200.1"/>
    </source>
</evidence>
<keyword evidence="7" id="KW-1185">Reference proteome</keyword>
<protein>
    <submittedName>
        <fullName evidence="6">Uncharacterized protein</fullName>
    </submittedName>
</protein>
<dbReference type="OrthoDB" id="187139at2759"/>
<dbReference type="GO" id="GO:0004650">
    <property type="term" value="F:polygalacturonase activity"/>
    <property type="evidence" value="ECO:0007669"/>
    <property type="project" value="InterPro"/>
</dbReference>
<dbReference type="Pfam" id="PF00295">
    <property type="entry name" value="Glyco_hydro_28"/>
    <property type="match status" value="1"/>
</dbReference>
<dbReference type="EMBL" id="CAJHUC010000318">
    <property type="protein sequence ID" value="CAD7695200.1"/>
    <property type="molecule type" value="Genomic_DNA"/>
</dbReference>
<dbReference type="InterPro" id="IPR000743">
    <property type="entry name" value="Glyco_hydro_28"/>
</dbReference>
<evidence type="ECO:0000256" key="1">
    <source>
        <dbReference type="ARBA" id="ARBA00008834"/>
    </source>
</evidence>
<organism evidence="6 7">
    <name type="scientific">Ostreobium quekettii</name>
    <dbReference type="NCBI Taxonomy" id="121088"/>
    <lineage>
        <taxon>Eukaryota</taxon>
        <taxon>Viridiplantae</taxon>
        <taxon>Chlorophyta</taxon>
        <taxon>core chlorophytes</taxon>
        <taxon>Ulvophyceae</taxon>
        <taxon>TCBD clade</taxon>
        <taxon>Bryopsidales</taxon>
        <taxon>Ostreobineae</taxon>
        <taxon>Ostreobiaceae</taxon>
        <taxon>Ostreobium</taxon>
    </lineage>
</organism>
<keyword evidence="5" id="KW-0732">Signal</keyword>
<name>A0A8S1IVB4_9CHLO</name>
<evidence type="ECO:0000313" key="7">
    <source>
        <dbReference type="Proteomes" id="UP000708148"/>
    </source>
</evidence>
<dbReference type="Gene3D" id="2.160.20.10">
    <property type="entry name" value="Single-stranded right-handed beta-helix, Pectin lyase-like"/>
    <property type="match status" value="1"/>
</dbReference>
<dbReference type="PANTHER" id="PTHR31339">
    <property type="entry name" value="PECTIN LYASE-RELATED"/>
    <property type="match status" value="1"/>
</dbReference>
<dbReference type="GO" id="GO:0005975">
    <property type="term" value="P:carbohydrate metabolic process"/>
    <property type="evidence" value="ECO:0007669"/>
    <property type="project" value="InterPro"/>
</dbReference>
<keyword evidence="2 4" id="KW-0378">Hydrolase</keyword>
<comment type="caution">
    <text evidence="6">The sequence shown here is derived from an EMBL/GenBank/DDBJ whole genome shotgun (WGS) entry which is preliminary data.</text>
</comment>
<dbReference type="SUPFAM" id="SSF51126">
    <property type="entry name" value="Pectin lyase-like"/>
    <property type="match status" value="1"/>
</dbReference>
<proteinExistence type="inferred from homology"/>
<dbReference type="SMART" id="SM00710">
    <property type="entry name" value="PbH1"/>
    <property type="match status" value="4"/>
</dbReference>
<feature type="signal peptide" evidence="5">
    <location>
        <begin position="1"/>
        <end position="31"/>
    </location>
</feature>
<accession>A0A8S1IVB4</accession>
<evidence type="ECO:0000256" key="2">
    <source>
        <dbReference type="ARBA" id="ARBA00022801"/>
    </source>
</evidence>
<dbReference type="InterPro" id="IPR012334">
    <property type="entry name" value="Pectin_lyas_fold"/>
</dbReference>
<comment type="similarity">
    <text evidence="1 4">Belongs to the glycosyl hydrolase 28 family.</text>
</comment>
<dbReference type="AlphaFoldDB" id="A0A8S1IVB4"/>
<dbReference type="Proteomes" id="UP000708148">
    <property type="component" value="Unassembled WGS sequence"/>
</dbReference>
<dbReference type="PANTHER" id="PTHR31339:SF0">
    <property type="entry name" value="PECTIN LYASE-LIKE SUPERFAMILY PROTEIN"/>
    <property type="match status" value="1"/>
</dbReference>
<evidence type="ECO:0000256" key="3">
    <source>
        <dbReference type="ARBA" id="ARBA00023295"/>
    </source>
</evidence>
<feature type="chain" id="PRO_5035825563" evidence="5">
    <location>
        <begin position="32"/>
        <end position="520"/>
    </location>
</feature>
<reference evidence="6" key="1">
    <citation type="submission" date="2020-12" db="EMBL/GenBank/DDBJ databases">
        <authorList>
            <person name="Iha C."/>
        </authorList>
    </citation>
    <scope>NUCLEOTIDE SEQUENCE</scope>
</reference>
<gene>
    <name evidence="6" type="ORF">OSTQU699_LOCUS561</name>
</gene>
<sequence>MTPRAAACAARLPRACLLALLLSTLLARCEHRSPQFRSLAATAAALSEGSLIPGAVRPSGAFGVSKRLGAINGAPARDSEWDVRDFGAVGDGRAYDTAALQEAVDVAAGLGGVVVFPAGYRFLTGTLFLRSGVSVRVERGATILGSARREDYPDSRDRWYVILAENVTGVTISGGGEINGQARAFVADRHPPQFADKYAMVSWNQDPSVCADPVQCRPRLLGLVNATRVTLADLFLNQPAYWCLHVYRSADVAIRGLDIFGDPHIPNNDGIDIDGSKRVEVSDCTISTADDGVCVKTSGKAAPTVDGVLVQRCAIRSKSCAVKFGSESTADMANVVVRDVVVADSNRGLGLQIRDGASVANVTFRNVSMVTRLFDPASWWGRAEPIYVTNRPRDWEGTPKVGFLRNVTFQDISATSEAGIVIAGRPGDASKIDGLTFANVSVRVERLSPWPGGQFDFRPGVEVVNHSIPLLYGEHASNLVFNHVSLEWGPVAQPYWGPGIQMFNRTVHNVRFVDVSLSEP</sequence>
<evidence type="ECO:0000256" key="5">
    <source>
        <dbReference type="SAM" id="SignalP"/>
    </source>
</evidence>
<dbReference type="InterPro" id="IPR011050">
    <property type="entry name" value="Pectin_lyase_fold/virulence"/>
</dbReference>